<dbReference type="Pfam" id="PF00701">
    <property type="entry name" value="DHDPS"/>
    <property type="match status" value="1"/>
</dbReference>
<dbReference type="Proteomes" id="UP001603013">
    <property type="component" value="Unassembled WGS sequence"/>
</dbReference>
<evidence type="ECO:0000256" key="1">
    <source>
        <dbReference type="ARBA" id="ARBA00023239"/>
    </source>
</evidence>
<evidence type="ECO:0000256" key="2">
    <source>
        <dbReference type="PIRNR" id="PIRNR001365"/>
    </source>
</evidence>
<comment type="caution">
    <text evidence="3">The sequence shown here is derived from an EMBL/GenBank/DDBJ whole genome shotgun (WGS) entry which is preliminary data.</text>
</comment>
<dbReference type="EMBL" id="JBIBSM010000010">
    <property type="protein sequence ID" value="MFF8278462.1"/>
    <property type="molecule type" value="Genomic_DNA"/>
</dbReference>
<accession>A0ABW6YG05</accession>
<dbReference type="RefSeq" id="WP_391935593.1">
    <property type="nucleotide sequence ID" value="NZ_JBIBSM010000010.1"/>
</dbReference>
<name>A0ABW6YG05_9ACTN</name>
<evidence type="ECO:0000313" key="3">
    <source>
        <dbReference type="EMBL" id="MFF8278462.1"/>
    </source>
</evidence>
<keyword evidence="1 2" id="KW-0456">Lyase</keyword>
<dbReference type="SUPFAM" id="SSF51569">
    <property type="entry name" value="Aldolase"/>
    <property type="match status" value="1"/>
</dbReference>
<dbReference type="PANTHER" id="PTHR12128">
    <property type="entry name" value="DIHYDRODIPICOLINATE SYNTHASE"/>
    <property type="match status" value="1"/>
</dbReference>
<proteinExistence type="inferred from homology"/>
<protein>
    <submittedName>
        <fullName evidence="3">Dihydrodipicolinate synthase family protein</fullName>
    </submittedName>
</protein>
<comment type="similarity">
    <text evidence="2">Belongs to the DapA family.</text>
</comment>
<keyword evidence="4" id="KW-1185">Reference proteome</keyword>
<dbReference type="PANTHER" id="PTHR12128:SF72">
    <property type="entry name" value="DIHYDRODIPICOLINATE SYNTHASE"/>
    <property type="match status" value="1"/>
</dbReference>
<dbReference type="InterPro" id="IPR002220">
    <property type="entry name" value="DapA-like"/>
</dbReference>
<gene>
    <name evidence="3" type="ORF">ACF05T_20505</name>
</gene>
<evidence type="ECO:0000313" key="4">
    <source>
        <dbReference type="Proteomes" id="UP001603013"/>
    </source>
</evidence>
<organism evidence="3 4">
    <name type="scientific">Streptomyces lateritius</name>
    <dbReference type="NCBI Taxonomy" id="67313"/>
    <lineage>
        <taxon>Bacteria</taxon>
        <taxon>Bacillati</taxon>
        <taxon>Actinomycetota</taxon>
        <taxon>Actinomycetes</taxon>
        <taxon>Kitasatosporales</taxon>
        <taxon>Streptomycetaceae</taxon>
        <taxon>Streptomyces</taxon>
    </lineage>
</organism>
<dbReference type="PIRSF" id="PIRSF001365">
    <property type="entry name" value="DHDPS"/>
    <property type="match status" value="1"/>
</dbReference>
<dbReference type="CDD" id="cd00408">
    <property type="entry name" value="DHDPS-like"/>
    <property type="match status" value="1"/>
</dbReference>
<dbReference type="PRINTS" id="PR00146">
    <property type="entry name" value="DHPICSNTHASE"/>
</dbReference>
<dbReference type="InterPro" id="IPR013785">
    <property type="entry name" value="Aldolase_TIM"/>
</dbReference>
<dbReference type="SMART" id="SM01130">
    <property type="entry name" value="DHDPS"/>
    <property type="match status" value="1"/>
</dbReference>
<dbReference type="Gene3D" id="3.20.20.70">
    <property type="entry name" value="Aldolase class I"/>
    <property type="match status" value="1"/>
</dbReference>
<sequence length="317" mass="33725">MSHLTHEGLDVTSIPPPSQWTAARPWRGIMVATALPFRDHDLSVDHDAYAEHVRWLIDNGCDGVVPNGSLGEYQTLTAEERARVVRTAVEAAGDGARVMAGVAAYGSTESRRWADQAAEAGCGSVLLLPPNAYRADASAVRAHYAEVAAAGLPVVAYNNPHDTKVDLTPALLAALHADGHVVAVKEFSGDVRRAYEIAELAPELDLLIGADDVLLELAVAGAVGWVAGYPNAFPASCAELYRAAVSGDLDRALPLYRGLHSLLRWDSKTEFVQSIKLSMDIAGRRGGPCRPPRLPLTGAVEAEVRAATEKAVADGRR</sequence>
<reference evidence="3 4" key="1">
    <citation type="submission" date="2024-10" db="EMBL/GenBank/DDBJ databases">
        <title>The Natural Products Discovery Center: Release of the First 8490 Sequenced Strains for Exploring Actinobacteria Biosynthetic Diversity.</title>
        <authorList>
            <person name="Kalkreuter E."/>
            <person name="Kautsar S.A."/>
            <person name="Yang D."/>
            <person name="Bader C.D."/>
            <person name="Teijaro C.N."/>
            <person name="Fluegel L."/>
            <person name="Davis C.M."/>
            <person name="Simpson J.R."/>
            <person name="Lauterbach L."/>
            <person name="Steele A.D."/>
            <person name="Gui C."/>
            <person name="Meng S."/>
            <person name="Li G."/>
            <person name="Viehrig K."/>
            <person name="Ye F."/>
            <person name="Su P."/>
            <person name="Kiefer A.F."/>
            <person name="Nichols A."/>
            <person name="Cepeda A.J."/>
            <person name="Yan W."/>
            <person name="Fan B."/>
            <person name="Jiang Y."/>
            <person name="Adhikari A."/>
            <person name="Zheng C.-J."/>
            <person name="Schuster L."/>
            <person name="Cowan T.M."/>
            <person name="Smanski M.J."/>
            <person name="Chevrette M.G."/>
            <person name="De Carvalho L.P.S."/>
            <person name="Shen B."/>
        </authorList>
    </citation>
    <scope>NUCLEOTIDE SEQUENCE [LARGE SCALE GENOMIC DNA]</scope>
    <source>
        <strain evidence="3 4">NPDC015755</strain>
    </source>
</reference>